<comment type="caution">
    <text evidence="3">The sequence shown here is derived from an EMBL/GenBank/DDBJ whole genome shotgun (WGS) entry which is preliminary data.</text>
</comment>
<protein>
    <submittedName>
        <fullName evidence="3">Uncharacterized protein</fullName>
    </submittedName>
</protein>
<gene>
    <name evidence="3" type="ORF">PF005_g27288</name>
    <name evidence="1" type="ORF">PF006_g33123</name>
    <name evidence="2" type="ORF">PF010_g16836</name>
</gene>
<evidence type="ECO:0000313" key="6">
    <source>
        <dbReference type="Proteomes" id="UP000488956"/>
    </source>
</evidence>
<name>A0A6A3VTZ2_9STRA</name>
<dbReference type="Proteomes" id="UP000440732">
    <property type="component" value="Unassembled WGS sequence"/>
</dbReference>
<evidence type="ECO:0000313" key="5">
    <source>
        <dbReference type="Proteomes" id="UP000440732"/>
    </source>
</evidence>
<proteinExistence type="predicted"/>
<evidence type="ECO:0000313" key="1">
    <source>
        <dbReference type="EMBL" id="KAE9054923.1"/>
    </source>
</evidence>
<evidence type="ECO:0000313" key="3">
    <source>
        <dbReference type="EMBL" id="KAE9171095.1"/>
    </source>
</evidence>
<organism evidence="3 4">
    <name type="scientific">Phytophthora fragariae</name>
    <dbReference type="NCBI Taxonomy" id="53985"/>
    <lineage>
        <taxon>Eukaryota</taxon>
        <taxon>Sar</taxon>
        <taxon>Stramenopiles</taxon>
        <taxon>Oomycota</taxon>
        <taxon>Peronosporomycetes</taxon>
        <taxon>Peronosporales</taxon>
        <taxon>Peronosporaceae</taxon>
        <taxon>Phytophthora</taxon>
    </lineage>
</organism>
<dbReference type="Proteomes" id="UP000488956">
    <property type="component" value="Unassembled WGS sequence"/>
</dbReference>
<keyword evidence="4" id="KW-1185">Reference proteome</keyword>
<dbReference type="EMBL" id="QXGA01010929">
    <property type="protein sequence ID" value="KAE9054923.1"/>
    <property type="molecule type" value="Genomic_DNA"/>
</dbReference>
<dbReference type="Proteomes" id="UP000433483">
    <property type="component" value="Unassembled WGS sequence"/>
</dbReference>
<dbReference type="EMBL" id="QXGB01003383">
    <property type="protein sequence ID" value="KAE9171095.1"/>
    <property type="molecule type" value="Genomic_DNA"/>
</dbReference>
<reference evidence="4 5" key="1">
    <citation type="submission" date="2018-08" db="EMBL/GenBank/DDBJ databases">
        <title>Genomic investigation of the strawberry pathogen Phytophthora fragariae indicates pathogenicity is determined by transcriptional variation in three key races.</title>
        <authorList>
            <person name="Adams T.M."/>
            <person name="Armitage A.D."/>
            <person name="Sobczyk M.K."/>
            <person name="Bates H.J."/>
            <person name="Dunwell J.M."/>
            <person name="Nellist C.F."/>
            <person name="Harrison R.J."/>
        </authorList>
    </citation>
    <scope>NUCLEOTIDE SEQUENCE [LARGE SCALE GENOMIC DNA]</scope>
    <source>
        <strain evidence="3 4">NOV-27</strain>
        <strain evidence="1 5">NOV-5</strain>
        <strain evidence="2 6">ONT-3</strain>
    </source>
</reference>
<dbReference type="EMBL" id="QXFX01001178">
    <property type="protein sequence ID" value="KAE9095094.1"/>
    <property type="molecule type" value="Genomic_DNA"/>
</dbReference>
<evidence type="ECO:0000313" key="4">
    <source>
        <dbReference type="Proteomes" id="UP000433483"/>
    </source>
</evidence>
<sequence length="46" mass="5323">MEPHTLTHIRFWIDNTSAVSWCNALQSRDAQAQELNRVLGAVEARW</sequence>
<accession>A0A6A3VTZ2</accession>
<dbReference type="OrthoDB" id="90415at2759"/>
<evidence type="ECO:0000313" key="2">
    <source>
        <dbReference type="EMBL" id="KAE9095094.1"/>
    </source>
</evidence>
<dbReference type="AlphaFoldDB" id="A0A6A3VTZ2"/>